<proteinExistence type="predicted"/>
<feature type="compositionally biased region" description="Pro residues" evidence="1">
    <location>
        <begin position="824"/>
        <end position="833"/>
    </location>
</feature>
<feature type="compositionally biased region" description="Polar residues" evidence="1">
    <location>
        <begin position="723"/>
        <end position="735"/>
    </location>
</feature>
<dbReference type="EMBL" id="KV427100">
    <property type="protein sequence ID" value="KZV78135.1"/>
    <property type="molecule type" value="Genomic_DNA"/>
</dbReference>
<feature type="compositionally biased region" description="Basic and acidic residues" evidence="1">
    <location>
        <begin position="890"/>
        <end position="905"/>
    </location>
</feature>
<evidence type="ECO:0000313" key="3">
    <source>
        <dbReference type="Proteomes" id="UP000077266"/>
    </source>
</evidence>
<keyword evidence="3" id="KW-1185">Reference proteome</keyword>
<feature type="region of interest" description="Disordered" evidence="1">
    <location>
        <begin position="890"/>
        <end position="973"/>
    </location>
</feature>
<protein>
    <submittedName>
        <fullName evidence="2">Uncharacterized protein</fullName>
    </submittedName>
</protein>
<dbReference type="AlphaFoldDB" id="A0A166MKH5"/>
<reference evidence="2 3" key="1">
    <citation type="journal article" date="2016" name="Mol. Biol. Evol.">
        <title>Comparative Genomics of Early-Diverging Mushroom-Forming Fungi Provides Insights into the Origins of Lignocellulose Decay Capabilities.</title>
        <authorList>
            <person name="Nagy L.G."/>
            <person name="Riley R."/>
            <person name="Tritt A."/>
            <person name="Adam C."/>
            <person name="Daum C."/>
            <person name="Floudas D."/>
            <person name="Sun H."/>
            <person name="Yadav J.S."/>
            <person name="Pangilinan J."/>
            <person name="Larsson K.H."/>
            <person name="Matsuura K."/>
            <person name="Barry K."/>
            <person name="Labutti K."/>
            <person name="Kuo R."/>
            <person name="Ohm R.A."/>
            <person name="Bhattacharya S.S."/>
            <person name="Shirouzu T."/>
            <person name="Yoshinaga Y."/>
            <person name="Martin F.M."/>
            <person name="Grigoriev I.V."/>
            <person name="Hibbett D.S."/>
        </authorList>
    </citation>
    <scope>NUCLEOTIDE SEQUENCE [LARGE SCALE GENOMIC DNA]</scope>
    <source>
        <strain evidence="2 3">HHB12029</strain>
    </source>
</reference>
<sequence length="1057" mass="114959">MLVHMKKSHKIACDVLGGPPSPPPTILPQPAGAKTAMQIESEAPTAVDDSESVAQPQLVLDTRPQPRSTTPVDDTVAEPPTAHPLQTRRTKPGYVEIGEDDDDQEEQMVDEEMPIVDEEMPDGDVDVEMVDEEDSTRPLRIRLPSARKALTAFVTADGVAYGELPRVAADTTPEGETAEHLPARLQRIMEACNGHWEGVSKTSEAAMDVLGQVSSFVVDLVEAVGTVTGLGTIRMRNHLDGHLKVTDGHLKPRAQNVFNRFLVNTSKGCTVRRRWDEHFGAKDAYTSEERKAHLDFFKQQFEGEGWMSYLELYDIHNPTDAKQPTVDSLHEVWTGTSKSIVKALEYAHLRTGGESILIMGQGRPDVSTDSSDVIVFESPGARGFLESKTHFRLGETKTIFAAHIRNGQATQYVADRLARHGVEPASLPHGLSGDGLQAAITHRDGRTAAQAAISYTSAAAAGSGALVDPTKPVRIPDGYIASPTVVENGVRLVLIKLDDDLLWSPRNVPDYDVLPAGFDQAIAGHWVEVFKDVTLKHVEGQIPSRTAWEALSTQTLALRGLRWFSSLWPLESRNKKPDGIQNDCMKSRTAAMIIRREISIVPAPQPTAAELSQLKGITPLYGPPGLVSRGQAKGVNTNADEAPPFIIAISDRIPRDTPLVKPVYWDTVVIWWSNGVVTGLPYLERALWNVRTPRPTVPTDTYISRYDPRVAGDDTDTAVVTAKTNAKSSAKTTQNAKDAKAKAAQDAKDAKAKAAQDAKDAKAKAAQEAKDAKAKAAQDAKDAKEAKAKAAKAKRGEIVTSEPENDDDINLVTSGPAPATPSKSLPPLPPRPQTPARIATRTAGRAREAVANGNLQLDWLKKAISGQYALDARMLEKLRKEYDAKAAAVQEHEKTLEDYDGDDKKRKSKKRPAEDDVADAPPPKRAARGAKKQDTGAKPASTAGKAPALAKEKATPKPPAKPAAKPSKAAVAPPQEELMTVKNFTHGTVDFDMPDDLYTKENVPMLKACYNRQRFNRPIEKADAALLEALMMQWPEKFPLPPALEDVYNYSLNNTAS</sequence>
<evidence type="ECO:0000256" key="1">
    <source>
        <dbReference type="SAM" id="MobiDB-lite"/>
    </source>
</evidence>
<dbReference type="InParanoid" id="A0A166MKH5"/>
<feature type="compositionally biased region" description="Low complexity" evidence="1">
    <location>
        <begin position="962"/>
        <end position="973"/>
    </location>
</feature>
<gene>
    <name evidence="2" type="ORF">EXIGLDRAFT_784261</name>
</gene>
<name>A0A166MKH5_EXIGL</name>
<feature type="region of interest" description="Disordered" evidence="1">
    <location>
        <begin position="723"/>
        <end position="847"/>
    </location>
</feature>
<feature type="compositionally biased region" description="Basic and acidic residues" evidence="1">
    <location>
        <begin position="737"/>
        <end position="788"/>
    </location>
</feature>
<organism evidence="2 3">
    <name type="scientific">Exidia glandulosa HHB12029</name>
    <dbReference type="NCBI Taxonomy" id="1314781"/>
    <lineage>
        <taxon>Eukaryota</taxon>
        <taxon>Fungi</taxon>
        <taxon>Dikarya</taxon>
        <taxon>Basidiomycota</taxon>
        <taxon>Agaricomycotina</taxon>
        <taxon>Agaricomycetes</taxon>
        <taxon>Auriculariales</taxon>
        <taxon>Exidiaceae</taxon>
        <taxon>Exidia</taxon>
    </lineage>
</organism>
<feature type="compositionally biased region" description="Low complexity" evidence="1">
    <location>
        <begin position="834"/>
        <end position="843"/>
    </location>
</feature>
<feature type="region of interest" description="Disordered" evidence="1">
    <location>
        <begin position="17"/>
        <end position="87"/>
    </location>
</feature>
<evidence type="ECO:0000313" key="2">
    <source>
        <dbReference type="EMBL" id="KZV78135.1"/>
    </source>
</evidence>
<accession>A0A166MKH5</accession>
<dbReference type="Proteomes" id="UP000077266">
    <property type="component" value="Unassembled WGS sequence"/>
</dbReference>